<organism evidence="1 2">
    <name type="scientific">Streptomyces gardneri</name>
    <dbReference type="NCBI Taxonomy" id="66892"/>
    <lineage>
        <taxon>Bacteria</taxon>
        <taxon>Bacillati</taxon>
        <taxon>Actinomycetota</taxon>
        <taxon>Actinomycetes</taxon>
        <taxon>Kitasatosporales</taxon>
        <taxon>Streptomycetaceae</taxon>
        <taxon>Streptomyces</taxon>
    </lineage>
</organism>
<accession>A0A4Y3RCY5</accession>
<evidence type="ECO:0000313" key="2">
    <source>
        <dbReference type="Proteomes" id="UP000315226"/>
    </source>
</evidence>
<reference evidence="1 2" key="1">
    <citation type="submission" date="2019-06" db="EMBL/GenBank/DDBJ databases">
        <title>Whole genome shotgun sequence of Streptomyces gardneri NBRC 12865.</title>
        <authorList>
            <person name="Hosoyama A."/>
            <person name="Uohara A."/>
            <person name="Ohji S."/>
            <person name="Ichikawa N."/>
        </authorList>
    </citation>
    <scope>NUCLEOTIDE SEQUENCE [LARGE SCALE GENOMIC DNA]</scope>
    <source>
        <strain evidence="1 2">NBRC 12865</strain>
    </source>
</reference>
<dbReference type="Proteomes" id="UP000315226">
    <property type="component" value="Unassembled WGS sequence"/>
</dbReference>
<evidence type="ECO:0000313" key="1">
    <source>
        <dbReference type="EMBL" id="GEB54738.1"/>
    </source>
</evidence>
<comment type="caution">
    <text evidence="1">The sequence shown here is derived from an EMBL/GenBank/DDBJ whole genome shotgun (WGS) entry which is preliminary data.</text>
</comment>
<protein>
    <submittedName>
        <fullName evidence="1">Uncharacterized protein</fullName>
    </submittedName>
</protein>
<proteinExistence type="predicted"/>
<dbReference type="EMBL" id="BJMN01000002">
    <property type="protein sequence ID" value="GEB54738.1"/>
    <property type="molecule type" value="Genomic_DNA"/>
</dbReference>
<sequence>MLGGLFVLGGGGAVACASGDGKAEPDLREVNTDVEPLQRRFGAIGRLSDPHWLGYNPNDSGREWIPDQDPRIRVVGVARLPAGAVTSIVAKPVHAFEPSVLPHPPEELAEFLPEDAAWVSSVRYDKLITGSLYIGRFHLSPTTDHVYFDTVNPEIVTSTPSMQ</sequence>
<gene>
    <name evidence="1" type="ORF">SGA01_03430</name>
</gene>
<dbReference type="AlphaFoldDB" id="A0A4Y3RCY5"/>
<keyword evidence="2" id="KW-1185">Reference proteome</keyword>
<name>A0A4Y3RCY5_9ACTN</name>